<evidence type="ECO:0000313" key="7">
    <source>
        <dbReference type="EMBL" id="QJF52892.1"/>
    </source>
</evidence>
<reference evidence="7 8" key="1">
    <citation type="submission" date="2020-02" db="EMBL/GenBank/DDBJ databases">
        <title>Genome sequence of Roseobacter ponti.</title>
        <authorList>
            <person name="Hollensteiner J."/>
            <person name="Schneider D."/>
            <person name="Poehlein A."/>
            <person name="Daniel R."/>
        </authorList>
    </citation>
    <scope>NUCLEOTIDE SEQUENCE [LARGE SCALE GENOMIC DNA]</scope>
    <source>
        <strain evidence="7 8">DSM 106830</strain>
    </source>
</reference>
<dbReference type="EMBL" id="CP048788">
    <property type="protein sequence ID" value="QJF52892.1"/>
    <property type="molecule type" value="Genomic_DNA"/>
</dbReference>
<evidence type="ECO:0000256" key="1">
    <source>
        <dbReference type="ARBA" id="ARBA00004141"/>
    </source>
</evidence>
<dbReference type="GO" id="GO:0016020">
    <property type="term" value="C:membrane"/>
    <property type="evidence" value="ECO:0007669"/>
    <property type="project" value="UniProtKB-SubCell"/>
</dbReference>
<gene>
    <name evidence="7" type="ORF">G3256_17790</name>
</gene>
<dbReference type="PANTHER" id="PTHR37422">
    <property type="entry name" value="TEICHURONIC ACID BIOSYNTHESIS PROTEIN TUAE"/>
    <property type="match status" value="1"/>
</dbReference>
<evidence type="ECO:0000256" key="4">
    <source>
        <dbReference type="ARBA" id="ARBA00023136"/>
    </source>
</evidence>
<feature type="transmembrane region" description="Helical" evidence="5">
    <location>
        <begin position="168"/>
        <end position="186"/>
    </location>
</feature>
<feature type="transmembrane region" description="Helical" evidence="5">
    <location>
        <begin position="50"/>
        <end position="71"/>
    </location>
</feature>
<keyword evidence="2 5" id="KW-0812">Transmembrane</keyword>
<dbReference type="Pfam" id="PF04932">
    <property type="entry name" value="Wzy_C"/>
    <property type="match status" value="1"/>
</dbReference>
<feature type="transmembrane region" description="Helical" evidence="5">
    <location>
        <begin position="312"/>
        <end position="336"/>
    </location>
</feature>
<feature type="domain" description="O-antigen ligase-related" evidence="6">
    <location>
        <begin position="185"/>
        <end position="327"/>
    </location>
</feature>
<evidence type="ECO:0000256" key="3">
    <source>
        <dbReference type="ARBA" id="ARBA00022989"/>
    </source>
</evidence>
<evidence type="ECO:0000259" key="6">
    <source>
        <dbReference type="Pfam" id="PF04932"/>
    </source>
</evidence>
<dbReference type="Proteomes" id="UP000503308">
    <property type="component" value="Chromosome"/>
</dbReference>
<feature type="transmembrane region" description="Helical" evidence="5">
    <location>
        <begin position="138"/>
        <end position="156"/>
    </location>
</feature>
<sequence length="403" mass="43158">MTRPRKPGFLTGTAMLSLIWLGIPLVGKALAFLSVFLLPLTRDKTGDRIGALRAFMLLSIVYGAYICLRSVAAGEGAAEPVLDTLPVMALPVMAYLFIRRPVRIDVRLLYRGLVLLVFTLFAVMWVEVRATGIAEAELALGNPFNLAVLLLLPALLLTFDRFAPDTRWFIAGLTGFAFMVWSLGALVQTRSLFLGIIVLGVLRVAGALLEGPGVRVRMPAAGAIAAALALAVVAMYALPSQSARYTALVDGISGSQEVPEWSVGLRRTMLREGVDAAGAAPLFGYGPQNRFSAAFEGKEQLPIELSHLHNEFLTHAVAGGLPAALLMTLLLLSPAIAGWRNNGALTATRAHQRRQVGLLASLGLLGTAAVNNVYFVDISAFTTTLTLLWSLVFLEALRHGETS</sequence>
<feature type="transmembrane region" description="Helical" evidence="5">
    <location>
        <begin position="356"/>
        <end position="374"/>
    </location>
</feature>
<protein>
    <recommendedName>
        <fullName evidence="6">O-antigen ligase-related domain-containing protein</fullName>
    </recommendedName>
</protein>
<dbReference type="PANTHER" id="PTHR37422:SF21">
    <property type="entry name" value="EXOQ-LIKE PROTEIN"/>
    <property type="match status" value="1"/>
</dbReference>
<evidence type="ECO:0000256" key="2">
    <source>
        <dbReference type="ARBA" id="ARBA00022692"/>
    </source>
</evidence>
<comment type="subcellular location">
    <subcellularLocation>
        <location evidence="1">Membrane</location>
        <topology evidence="1">Multi-pass membrane protein</topology>
    </subcellularLocation>
</comment>
<feature type="transmembrane region" description="Helical" evidence="5">
    <location>
        <begin position="77"/>
        <end position="96"/>
    </location>
</feature>
<organism evidence="7 8">
    <name type="scientific">Roseobacter ponti</name>
    <dbReference type="NCBI Taxonomy" id="1891787"/>
    <lineage>
        <taxon>Bacteria</taxon>
        <taxon>Pseudomonadati</taxon>
        <taxon>Pseudomonadota</taxon>
        <taxon>Alphaproteobacteria</taxon>
        <taxon>Rhodobacterales</taxon>
        <taxon>Roseobacteraceae</taxon>
        <taxon>Roseobacter</taxon>
    </lineage>
</organism>
<feature type="transmembrane region" description="Helical" evidence="5">
    <location>
        <begin position="108"/>
        <end position="126"/>
    </location>
</feature>
<dbReference type="RefSeq" id="WP_169642109.1">
    <property type="nucleotide sequence ID" value="NZ_CP048788.1"/>
</dbReference>
<proteinExistence type="predicted"/>
<name>A0A858SYF2_9RHOB</name>
<dbReference type="InterPro" id="IPR007016">
    <property type="entry name" value="O-antigen_ligase-rel_domated"/>
</dbReference>
<dbReference type="AlphaFoldDB" id="A0A858SYF2"/>
<accession>A0A858SYF2</accession>
<keyword evidence="8" id="KW-1185">Reference proteome</keyword>
<evidence type="ECO:0000256" key="5">
    <source>
        <dbReference type="SAM" id="Phobius"/>
    </source>
</evidence>
<keyword evidence="3 5" id="KW-1133">Transmembrane helix</keyword>
<dbReference type="KEGG" id="rpon:G3256_17790"/>
<evidence type="ECO:0000313" key="8">
    <source>
        <dbReference type="Proteomes" id="UP000503308"/>
    </source>
</evidence>
<dbReference type="InterPro" id="IPR051533">
    <property type="entry name" value="WaaL-like"/>
</dbReference>
<feature type="transmembrane region" description="Helical" evidence="5">
    <location>
        <begin position="192"/>
        <end position="209"/>
    </location>
</feature>
<keyword evidence="4 5" id="KW-0472">Membrane</keyword>
<feature type="transmembrane region" description="Helical" evidence="5">
    <location>
        <begin position="12"/>
        <end position="38"/>
    </location>
</feature>
<feature type="transmembrane region" description="Helical" evidence="5">
    <location>
        <begin position="221"/>
        <end position="238"/>
    </location>
</feature>